<feature type="transmembrane region" description="Helical" evidence="6">
    <location>
        <begin position="327"/>
        <end position="346"/>
    </location>
</feature>
<dbReference type="GO" id="GO:0015128">
    <property type="term" value="F:gluconate transmembrane transporter activity"/>
    <property type="evidence" value="ECO:0007669"/>
    <property type="project" value="InterPro"/>
</dbReference>
<feature type="transmembrane region" description="Helical" evidence="6">
    <location>
        <begin position="140"/>
        <end position="159"/>
    </location>
</feature>
<sequence length="443" mass="46634">MSLSLAGLIAIAAIVAMLLSGRVSPLVAFVLVPIVAALVTGFGIDDIATFYEQGFARVIPVAVMFVFAILFFGILQDAGLFEPIIRKVLSVSRGNVVSITVATALVASIAHLDGSGATTFLLTIPALLPTYQRLRMSPYLLLLLVGLGASIMNMLPWAGPLARIGSVLGMSPGELWQPLIPLQIFALVLLLALAVVLGLRENRRIKRLPPLASHASQDDAASGATIQETADAQPVAKVPGWKMAFNAFLLIAVVAALTVDVLPPALVFMIGVALALPVNITHMDGQMQSIKRHAPNALIMATIIIAAGTFLGILNGSNMLSELSADIVAILPAAVVPYMHILIGIFGVPFDLILSTDAYFFAFLPIVVEVVGNAGVPAVSTAYAMVIGNIIGTFVSPLAPAVWLALQLAGLEMGKHIRYSFGIMWGFSLVLLLFGYLIGAITL</sequence>
<evidence type="ECO:0000256" key="1">
    <source>
        <dbReference type="ARBA" id="ARBA00004141"/>
    </source>
</evidence>
<protein>
    <submittedName>
        <fullName evidence="8">Citrate transporter</fullName>
    </submittedName>
</protein>
<keyword evidence="3 6" id="KW-0812">Transmembrane</keyword>
<dbReference type="GO" id="GO:0005886">
    <property type="term" value="C:plasma membrane"/>
    <property type="evidence" value="ECO:0007669"/>
    <property type="project" value="TreeGrafter"/>
</dbReference>
<evidence type="ECO:0000259" key="7">
    <source>
        <dbReference type="Pfam" id="PF03600"/>
    </source>
</evidence>
<dbReference type="PANTHER" id="PTHR30354">
    <property type="entry name" value="GNT FAMILY GLUCONATE TRANSPORTER"/>
    <property type="match status" value="1"/>
</dbReference>
<feature type="transmembrane region" description="Helical" evidence="6">
    <location>
        <begin position="418"/>
        <end position="441"/>
    </location>
</feature>
<feature type="transmembrane region" description="Helical" evidence="6">
    <location>
        <begin position="26"/>
        <end position="44"/>
    </location>
</feature>
<reference evidence="8 9" key="1">
    <citation type="submission" date="2018-12" db="EMBL/GenBank/DDBJ databases">
        <title>three novel Halomonas strain isolated from plants.</title>
        <authorList>
            <person name="Sun C."/>
        </authorList>
    </citation>
    <scope>NUCLEOTIDE SEQUENCE [LARGE SCALE GENOMIC DNA]</scope>
    <source>
        <strain evidence="8 9">RC</strain>
    </source>
</reference>
<dbReference type="PANTHER" id="PTHR30354:SF26">
    <property type="entry name" value="TRANSPORTER, PUTATIVE-RELATED"/>
    <property type="match status" value="1"/>
</dbReference>
<comment type="subcellular location">
    <subcellularLocation>
        <location evidence="1">Membrane</location>
        <topology evidence="1">Multi-pass membrane protein</topology>
    </subcellularLocation>
</comment>
<evidence type="ECO:0000256" key="4">
    <source>
        <dbReference type="ARBA" id="ARBA00022989"/>
    </source>
</evidence>
<feature type="domain" description="Citrate transporter-like" evidence="7">
    <location>
        <begin position="8"/>
        <end position="388"/>
    </location>
</feature>
<evidence type="ECO:0000256" key="5">
    <source>
        <dbReference type="ARBA" id="ARBA00023136"/>
    </source>
</evidence>
<accession>A0A433L7K9</accession>
<feature type="transmembrane region" description="Helical" evidence="6">
    <location>
        <begin position="294"/>
        <end position="315"/>
    </location>
</feature>
<dbReference type="OrthoDB" id="5329450at2"/>
<feature type="transmembrane region" description="Helical" evidence="6">
    <location>
        <begin position="243"/>
        <end position="259"/>
    </location>
</feature>
<dbReference type="Proteomes" id="UP000286912">
    <property type="component" value="Unassembled WGS sequence"/>
</dbReference>
<evidence type="ECO:0000256" key="3">
    <source>
        <dbReference type="ARBA" id="ARBA00022692"/>
    </source>
</evidence>
<feature type="transmembrane region" description="Helical" evidence="6">
    <location>
        <begin position="179"/>
        <end position="199"/>
    </location>
</feature>
<dbReference type="RefSeq" id="WP_126951874.1">
    <property type="nucleotide sequence ID" value="NZ_RZHD01000011.1"/>
</dbReference>
<dbReference type="InterPro" id="IPR014738">
    <property type="entry name" value="Citrate_transporter"/>
</dbReference>
<evidence type="ECO:0000313" key="9">
    <source>
        <dbReference type="Proteomes" id="UP000286912"/>
    </source>
</evidence>
<feature type="transmembrane region" description="Helical" evidence="6">
    <location>
        <begin position="382"/>
        <end position="406"/>
    </location>
</feature>
<keyword evidence="5 6" id="KW-0472">Membrane</keyword>
<keyword evidence="4 6" id="KW-1133">Transmembrane helix</keyword>
<feature type="transmembrane region" description="Helical" evidence="6">
    <location>
        <begin position="56"/>
        <end position="75"/>
    </location>
</feature>
<proteinExistence type="predicted"/>
<evidence type="ECO:0000256" key="2">
    <source>
        <dbReference type="ARBA" id="ARBA00022448"/>
    </source>
</evidence>
<organism evidence="8 9">
    <name type="scientific">Vreelandella populi</name>
    <dbReference type="NCBI Taxonomy" id="2498858"/>
    <lineage>
        <taxon>Bacteria</taxon>
        <taxon>Pseudomonadati</taxon>
        <taxon>Pseudomonadota</taxon>
        <taxon>Gammaproteobacteria</taxon>
        <taxon>Oceanospirillales</taxon>
        <taxon>Halomonadaceae</taxon>
        <taxon>Vreelandella</taxon>
    </lineage>
</organism>
<name>A0A433L7K9_9GAMM</name>
<feature type="transmembrane region" description="Helical" evidence="6">
    <location>
        <begin position="95"/>
        <end position="128"/>
    </location>
</feature>
<evidence type="ECO:0000313" key="8">
    <source>
        <dbReference type="EMBL" id="RUR43246.1"/>
    </source>
</evidence>
<dbReference type="EMBL" id="RZHD01000011">
    <property type="protein sequence ID" value="RUR43246.1"/>
    <property type="molecule type" value="Genomic_DNA"/>
</dbReference>
<dbReference type="NCBIfam" id="TIGR00784">
    <property type="entry name" value="citMHS"/>
    <property type="match status" value="1"/>
</dbReference>
<dbReference type="InterPro" id="IPR004680">
    <property type="entry name" value="Cit_transptr-like_dom"/>
</dbReference>
<dbReference type="InterPro" id="IPR003474">
    <property type="entry name" value="Glcn_transporter"/>
</dbReference>
<keyword evidence="9" id="KW-1185">Reference proteome</keyword>
<dbReference type="GO" id="GO:0015137">
    <property type="term" value="F:citrate transmembrane transporter activity"/>
    <property type="evidence" value="ECO:0007669"/>
    <property type="project" value="InterPro"/>
</dbReference>
<gene>
    <name evidence="8" type="ORF">ELY37_19025</name>
</gene>
<comment type="caution">
    <text evidence="8">The sequence shown here is derived from an EMBL/GenBank/DDBJ whole genome shotgun (WGS) entry which is preliminary data.</text>
</comment>
<dbReference type="Pfam" id="PF03600">
    <property type="entry name" value="CitMHS"/>
    <property type="match status" value="1"/>
</dbReference>
<dbReference type="AlphaFoldDB" id="A0A433L7K9"/>
<feature type="transmembrane region" description="Helical" evidence="6">
    <location>
        <begin position="358"/>
        <end position="376"/>
    </location>
</feature>
<keyword evidence="2" id="KW-0813">Transport</keyword>
<evidence type="ECO:0000256" key="6">
    <source>
        <dbReference type="SAM" id="Phobius"/>
    </source>
</evidence>